<gene>
    <name evidence="1" type="primary">Vigan.11G044100</name>
    <name evidence="1" type="ORF">VIGAN_11044100</name>
</gene>
<evidence type="ECO:0000313" key="1">
    <source>
        <dbReference type="EMBL" id="BAU01247.1"/>
    </source>
</evidence>
<reference evidence="1 2" key="1">
    <citation type="journal article" date="2015" name="Sci. Rep.">
        <title>The power of single molecule real-time sequencing technology in the de novo assembly of a eukaryotic genome.</title>
        <authorList>
            <person name="Sakai H."/>
            <person name="Naito K."/>
            <person name="Ogiso-Tanaka E."/>
            <person name="Takahashi Y."/>
            <person name="Iseki K."/>
            <person name="Muto C."/>
            <person name="Satou K."/>
            <person name="Teruya K."/>
            <person name="Shiroma A."/>
            <person name="Shimoji M."/>
            <person name="Hirano T."/>
            <person name="Itoh T."/>
            <person name="Kaga A."/>
            <person name="Tomooka N."/>
        </authorList>
    </citation>
    <scope>NUCLEOTIDE SEQUENCE [LARGE SCALE GENOMIC DNA]</scope>
    <source>
        <strain evidence="2">cv. Shumari</strain>
    </source>
</reference>
<accession>A0A0S3T7T3</accession>
<keyword evidence="2" id="KW-1185">Reference proteome</keyword>
<feature type="non-terminal residue" evidence="1">
    <location>
        <position position="1"/>
    </location>
</feature>
<sequence length="129" mass="15197">DIDFYSIPYIMIIYDENNLHLYNIRDTGQETVGSSVESEFRTLSLTKTQNAREIMDVLEEIMNVLDPSNKDGITRKEWYTFSTQLSMNHCYAKDRPWMMICNTNTEDTNKTTKDTCFLDFIQQTKVKKL</sequence>
<name>A0A0S3T7T3_PHAAN</name>
<dbReference type="EMBL" id="AP015044">
    <property type="protein sequence ID" value="BAU01247.1"/>
    <property type="molecule type" value="Genomic_DNA"/>
</dbReference>
<evidence type="ECO:0000313" key="2">
    <source>
        <dbReference type="Proteomes" id="UP000291084"/>
    </source>
</evidence>
<protein>
    <submittedName>
        <fullName evidence="1">Uncharacterized protein</fullName>
    </submittedName>
</protein>
<dbReference type="Proteomes" id="UP000291084">
    <property type="component" value="Chromosome 11"/>
</dbReference>
<proteinExistence type="predicted"/>
<organism evidence="1 2">
    <name type="scientific">Vigna angularis var. angularis</name>
    <dbReference type="NCBI Taxonomy" id="157739"/>
    <lineage>
        <taxon>Eukaryota</taxon>
        <taxon>Viridiplantae</taxon>
        <taxon>Streptophyta</taxon>
        <taxon>Embryophyta</taxon>
        <taxon>Tracheophyta</taxon>
        <taxon>Spermatophyta</taxon>
        <taxon>Magnoliopsida</taxon>
        <taxon>eudicotyledons</taxon>
        <taxon>Gunneridae</taxon>
        <taxon>Pentapetalae</taxon>
        <taxon>rosids</taxon>
        <taxon>fabids</taxon>
        <taxon>Fabales</taxon>
        <taxon>Fabaceae</taxon>
        <taxon>Papilionoideae</taxon>
        <taxon>50 kb inversion clade</taxon>
        <taxon>NPAAA clade</taxon>
        <taxon>indigoferoid/millettioid clade</taxon>
        <taxon>Phaseoleae</taxon>
        <taxon>Vigna</taxon>
    </lineage>
</organism>
<dbReference type="AlphaFoldDB" id="A0A0S3T7T3"/>